<evidence type="ECO:0000313" key="3">
    <source>
        <dbReference type="Proteomes" id="UP001420932"/>
    </source>
</evidence>
<comment type="caution">
    <text evidence="2">The sequence shown here is derived from an EMBL/GenBank/DDBJ whole genome shotgun (WGS) entry which is preliminary data.</text>
</comment>
<evidence type="ECO:0000313" key="2">
    <source>
        <dbReference type="EMBL" id="KAK9098557.1"/>
    </source>
</evidence>
<feature type="region of interest" description="Disordered" evidence="1">
    <location>
        <begin position="93"/>
        <end position="113"/>
    </location>
</feature>
<reference evidence="2 3" key="1">
    <citation type="submission" date="2024-01" db="EMBL/GenBank/DDBJ databases">
        <title>Genome assemblies of Stephania.</title>
        <authorList>
            <person name="Yang L."/>
        </authorList>
    </citation>
    <scope>NUCLEOTIDE SEQUENCE [LARGE SCALE GENOMIC DNA]</scope>
    <source>
        <strain evidence="2">YNDBR</strain>
        <tissue evidence="2">Leaf</tissue>
    </source>
</reference>
<name>A0AAP0EUW5_9MAGN</name>
<organism evidence="2 3">
    <name type="scientific">Stephania yunnanensis</name>
    <dbReference type="NCBI Taxonomy" id="152371"/>
    <lineage>
        <taxon>Eukaryota</taxon>
        <taxon>Viridiplantae</taxon>
        <taxon>Streptophyta</taxon>
        <taxon>Embryophyta</taxon>
        <taxon>Tracheophyta</taxon>
        <taxon>Spermatophyta</taxon>
        <taxon>Magnoliopsida</taxon>
        <taxon>Ranunculales</taxon>
        <taxon>Menispermaceae</taxon>
        <taxon>Menispermoideae</taxon>
        <taxon>Cissampelideae</taxon>
        <taxon>Stephania</taxon>
    </lineage>
</organism>
<sequence length="113" mass="12103">MDETGGFLNAKPNALERPERPVGGGGEAERVQLGGGGEAVEAWEKERRWIARMERSWRLGGESPGEAERPVGVGGEAVEAWEKGRRWIAGTVRREELETGGESAREDGASSGG</sequence>
<evidence type="ECO:0000256" key="1">
    <source>
        <dbReference type="SAM" id="MobiDB-lite"/>
    </source>
</evidence>
<dbReference type="EMBL" id="JBBNAF010000011">
    <property type="protein sequence ID" value="KAK9098557.1"/>
    <property type="molecule type" value="Genomic_DNA"/>
</dbReference>
<keyword evidence="3" id="KW-1185">Reference proteome</keyword>
<dbReference type="AlphaFoldDB" id="A0AAP0EUW5"/>
<proteinExistence type="predicted"/>
<gene>
    <name evidence="2" type="ORF">Syun_025602</name>
</gene>
<dbReference type="Proteomes" id="UP001420932">
    <property type="component" value="Unassembled WGS sequence"/>
</dbReference>
<accession>A0AAP0EUW5</accession>
<protein>
    <submittedName>
        <fullName evidence="2">Uncharacterized protein</fullName>
    </submittedName>
</protein>
<feature type="region of interest" description="Disordered" evidence="1">
    <location>
        <begin position="1"/>
        <end position="39"/>
    </location>
</feature>